<protein>
    <submittedName>
        <fullName evidence="1">Uncharacterized protein</fullName>
    </submittedName>
</protein>
<reference evidence="1 2" key="1">
    <citation type="journal article" date="2018" name="Int. J. Syst. Evol. Microbiol.">
        <title>Mesosutterella multiformis gen. nov., sp. nov., a member of the family Sutterellaceae and Sutterella megalosphaeroides sp. nov., isolated from human faeces.</title>
        <authorList>
            <person name="Sakamoto M."/>
            <person name="Ikeyama N."/>
            <person name="Kunihiro T."/>
            <person name="Iino T."/>
            <person name="Yuki M."/>
            <person name="Ohkuma M."/>
        </authorList>
    </citation>
    <scope>NUCLEOTIDE SEQUENCE [LARGE SCALE GENOMIC DNA]</scope>
    <source>
        <strain evidence="1 2">4NBBH2</strain>
    </source>
</reference>
<dbReference type="AlphaFoldDB" id="A0A388SDG5"/>
<dbReference type="RefSeq" id="WP_124944585.1">
    <property type="nucleotide sequence ID" value="NZ_BGZJ01000001.1"/>
</dbReference>
<name>A0A388SDG5_9BURK</name>
<sequence>MADFRDRSAMLLEELLDSGFRVEDAERLRDLLTVGCRNSAIEELKEKRESLLRSLHEKESSIDCIDSVLYKIRRGEL</sequence>
<dbReference type="OrthoDB" id="3078708at2"/>
<gene>
    <name evidence="1" type="ORF">MESMUL_16400</name>
</gene>
<keyword evidence="2" id="KW-1185">Reference proteome</keyword>
<organism evidence="1 2">
    <name type="scientific">Mesosutterella multiformis</name>
    <dbReference type="NCBI Taxonomy" id="2259133"/>
    <lineage>
        <taxon>Bacteria</taxon>
        <taxon>Pseudomonadati</taxon>
        <taxon>Pseudomonadota</taxon>
        <taxon>Betaproteobacteria</taxon>
        <taxon>Burkholderiales</taxon>
        <taxon>Sutterellaceae</taxon>
        <taxon>Mesosutterella</taxon>
    </lineage>
</organism>
<evidence type="ECO:0000313" key="2">
    <source>
        <dbReference type="Proteomes" id="UP000266091"/>
    </source>
</evidence>
<evidence type="ECO:0000313" key="1">
    <source>
        <dbReference type="EMBL" id="GBO94286.1"/>
    </source>
</evidence>
<accession>A0A401LM12</accession>
<proteinExistence type="predicted"/>
<accession>A0A388SDG5</accession>
<comment type="caution">
    <text evidence="1">The sequence shown here is derived from an EMBL/GenBank/DDBJ whole genome shotgun (WGS) entry which is preliminary data.</text>
</comment>
<dbReference type="Proteomes" id="UP000266091">
    <property type="component" value="Unassembled WGS sequence"/>
</dbReference>
<dbReference type="EMBL" id="BGZJ01000001">
    <property type="protein sequence ID" value="GBO94286.1"/>
    <property type="molecule type" value="Genomic_DNA"/>
</dbReference>